<accession>A0A8A1UYB2</accession>
<evidence type="ECO:0000313" key="5">
    <source>
        <dbReference type="Proteomes" id="UP000011074"/>
    </source>
</evidence>
<feature type="transmembrane region" description="Helical" evidence="2">
    <location>
        <begin position="299"/>
        <end position="318"/>
    </location>
</feature>
<dbReference type="InterPro" id="IPR050879">
    <property type="entry name" value="Acyltransferase_3"/>
</dbReference>
<keyword evidence="4" id="KW-0012">Acyltransferase</keyword>
<organism evidence="4 5">
    <name type="scientific">Streptomyces rimosus subsp. rimosus (strain ATCC 10970 / DSM 40260 / JCM 4667 / NRRL 2234)</name>
    <dbReference type="NCBI Taxonomy" id="1265868"/>
    <lineage>
        <taxon>Bacteria</taxon>
        <taxon>Bacillati</taxon>
        <taxon>Actinomycetota</taxon>
        <taxon>Actinomycetes</taxon>
        <taxon>Kitasatosporales</taxon>
        <taxon>Streptomycetaceae</taxon>
        <taxon>Streptomyces</taxon>
    </lineage>
</organism>
<reference evidence="4" key="2">
    <citation type="submission" date="2020-01" db="EMBL/GenBank/DDBJ databases">
        <authorList>
            <person name="Algora L."/>
            <person name="Schniete J.K."/>
            <person name="MacFadyen A."/>
            <person name="Hoskisson P.A."/>
            <person name="Hunter I.S."/>
            <person name="Herron P.R."/>
        </authorList>
    </citation>
    <scope>NUCLEOTIDE SEQUENCE</scope>
    <source>
        <strain evidence="4">ATCC 10970</strain>
    </source>
</reference>
<sequence length="394" mass="42088">MERTGRQRLPSLTGLRFFLALPVLVSHLLVDVALFADADVHTALYPSQTLAACAVSGFFVLSGFVLAWTHRPGEPVRAFWRRRLWRIVPAHVLGWAGGVAFFALTSVSALPDGMPTDCGPRFGVISLLLLQGWTPGTALDACFNAPSWSISCEMFFYALFPLLIAAARKIPAARLGACWAVLAVAVLTLPLTVLTVAAPALGRGIDVGRDSMWLCYFFPPTRLAEFALGIVTARLVAAGRWPRAPRALLLVLPVPAVGLAPLCPPPLRYGALGAIPLALVIAHLALADGRETPRPLARPAFVALGEASYALYIIHWPLLLAFRHLLGYERAFTIPTSLALAAAGAVLAQATALIVYRFVERPLNRRFARRPARTAPGPAGAFGGPAPEHTGPAA</sequence>
<evidence type="ECO:0000256" key="2">
    <source>
        <dbReference type="SAM" id="Phobius"/>
    </source>
</evidence>
<proteinExistence type="predicted"/>
<dbReference type="GO" id="GO:0016020">
    <property type="term" value="C:membrane"/>
    <property type="evidence" value="ECO:0007669"/>
    <property type="project" value="TreeGrafter"/>
</dbReference>
<feature type="transmembrane region" description="Helical" evidence="2">
    <location>
        <begin position="268"/>
        <end position="287"/>
    </location>
</feature>
<dbReference type="GO" id="GO:0016747">
    <property type="term" value="F:acyltransferase activity, transferring groups other than amino-acyl groups"/>
    <property type="evidence" value="ECO:0007669"/>
    <property type="project" value="InterPro"/>
</dbReference>
<feature type="transmembrane region" description="Helical" evidence="2">
    <location>
        <begin position="12"/>
        <end position="36"/>
    </location>
</feature>
<dbReference type="Proteomes" id="UP000011074">
    <property type="component" value="Chromosome"/>
</dbReference>
<feature type="transmembrane region" description="Helical" evidence="2">
    <location>
        <begin position="338"/>
        <end position="359"/>
    </location>
</feature>
<feature type="transmembrane region" description="Helical" evidence="2">
    <location>
        <begin position="48"/>
        <end position="69"/>
    </location>
</feature>
<keyword evidence="4" id="KW-0808">Transferase</keyword>
<dbReference type="PANTHER" id="PTHR23028">
    <property type="entry name" value="ACETYLTRANSFERASE"/>
    <property type="match status" value="1"/>
</dbReference>
<feature type="transmembrane region" description="Helical" evidence="2">
    <location>
        <begin position="221"/>
        <end position="237"/>
    </location>
</feature>
<name>A0A8A1UYB2_STRR1</name>
<keyword evidence="2" id="KW-0812">Transmembrane</keyword>
<feature type="compositionally biased region" description="Low complexity" evidence="1">
    <location>
        <begin position="373"/>
        <end position="387"/>
    </location>
</feature>
<evidence type="ECO:0000259" key="3">
    <source>
        <dbReference type="Pfam" id="PF01757"/>
    </source>
</evidence>
<feature type="transmembrane region" description="Helical" evidence="2">
    <location>
        <begin position="90"/>
        <end position="110"/>
    </location>
</feature>
<keyword evidence="2" id="KW-0472">Membrane</keyword>
<dbReference type="AlphaFoldDB" id="A0A8A1UYB2"/>
<gene>
    <name evidence="4" type="ORF">SRIM_035300</name>
</gene>
<feature type="transmembrane region" description="Helical" evidence="2">
    <location>
        <begin position="179"/>
        <end position="201"/>
    </location>
</feature>
<protein>
    <submittedName>
        <fullName evidence="4">Acyltransferase</fullName>
    </submittedName>
</protein>
<reference evidence="4" key="3">
    <citation type="journal article" date="2021" name="bioRxiv">
        <title>Bilateral symmetry of linear streptomycete chromosomes.</title>
        <authorList>
            <person name="Algora-Gallardo L."/>
            <person name="Schniete J.K."/>
            <person name="Mark D.R."/>
            <person name="Hunter I.S."/>
            <person name="Herron P.R."/>
        </authorList>
    </citation>
    <scope>NUCLEOTIDE SEQUENCE</scope>
    <source>
        <strain evidence="4">ATCC 10970</strain>
    </source>
</reference>
<keyword evidence="2" id="KW-1133">Transmembrane helix</keyword>
<dbReference type="GO" id="GO:0009103">
    <property type="term" value="P:lipopolysaccharide biosynthetic process"/>
    <property type="evidence" value="ECO:0007669"/>
    <property type="project" value="TreeGrafter"/>
</dbReference>
<dbReference type="Pfam" id="PF01757">
    <property type="entry name" value="Acyl_transf_3"/>
    <property type="match status" value="1"/>
</dbReference>
<dbReference type="RefSeq" id="WP_063604282.1">
    <property type="nucleotide sequence ID" value="NZ_CP048261.1"/>
</dbReference>
<reference evidence="4" key="1">
    <citation type="submission" date="2012-12" db="EMBL/GenBank/DDBJ databases">
        <authorList>
            <person name="Pethick F.E."/>
            <person name="MacFadyen A.C."/>
            <person name="Tang Z."/>
            <person name="Sangal V."/>
            <person name="Tze-Tze L."/>
            <person name="Chu J."/>
            <person name="Guo M."/>
            <person name="Kirby R."/>
            <person name="Hoskisson P.A."/>
            <person name="Herron P.R."/>
            <person name="Hunter I.S."/>
        </authorList>
    </citation>
    <scope>NUCLEOTIDE SEQUENCE</scope>
    <source>
        <strain evidence="4">ATCC 10970</strain>
    </source>
</reference>
<feature type="region of interest" description="Disordered" evidence="1">
    <location>
        <begin position="369"/>
        <end position="394"/>
    </location>
</feature>
<evidence type="ECO:0000313" key="4">
    <source>
        <dbReference type="EMBL" id="QST84729.1"/>
    </source>
</evidence>
<dbReference type="PANTHER" id="PTHR23028:SF53">
    <property type="entry name" value="ACYL_TRANSF_3 DOMAIN-CONTAINING PROTEIN"/>
    <property type="match status" value="1"/>
</dbReference>
<evidence type="ECO:0000256" key="1">
    <source>
        <dbReference type="SAM" id="MobiDB-lite"/>
    </source>
</evidence>
<dbReference type="EMBL" id="CP048261">
    <property type="protein sequence ID" value="QST84729.1"/>
    <property type="molecule type" value="Genomic_DNA"/>
</dbReference>
<dbReference type="InterPro" id="IPR002656">
    <property type="entry name" value="Acyl_transf_3_dom"/>
</dbReference>
<feature type="domain" description="Acyltransferase 3" evidence="3">
    <location>
        <begin position="11"/>
        <end position="348"/>
    </location>
</feature>
<feature type="transmembrane region" description="Helical" evidence="2">
    <location>
        <begin position="244"/>
        <end position="262"/>
    </location>
</feature>
<dbReference type="GeneID" id="66859361"/>
<feature type="transmembrane region" description="Helical" evidence="2">
    <location>
        <begin position="148"/>
        <end position="167"/>
    </location>
</feature>